<dbReference type="RefSeq" id="XP_003955630.1">
    <property type="nucleotide sequence ID" value="XM_003955581.1"/>
</dbReference>
<name>H2AQ45_KAZAF</name>
<dbReference type="GeneID" id="13882797"/>
<evidence type="ECO:0000313" key="2">
    <source>
        <dbReference type="EMBL" id="CCF56495.1"/>
    </source>
</evidence>
<dbReference type="eggNOG" id="ENOG502S6WH">
    <property type="taxonomic scope" value="Eukaryota"/>
</dbReference>
<dbReference type="InterPro" id="IPR010530">
    <property type="entry name" value="B12D"/>
</dbReference>
<keyword evidence="3" id="KW-1185">Reference proteome</keyword>
<feature type="transmembrane region" description="Helical" evidence="1">
    <location>
        <begin position="23"/>
        <end position="42"/>
    </location>
</feature>
<dbReference type="InParanoid" id="H2AQ45"/>
<dbReference type="FunCoup" id="H2AQ45">
    <property type="interactions" value="124"/>
</dbReference>
<keyword evidence="1" id="KW-1133">Transmembrane helix</keyword>
<dbReference type="GO" id="GO:0031333">
    <property type="term" value="P:negative regulation of protein-containing complex assembly"/>
    <property type="evidence" value="ECO:0007669"/>
    <property type="project" value="EnsemblFungi"/>
</dbReference>
<sequence>MRSSQVLLNVANKKVSKTVPIELTPLFLAVSVALCSGAYFTYRKFAYDDSLRVTANPQQSGLNDILKENEKDN</sequence>
<dbReference type="HOGENOM" id="CLU_180937_0_0_1"/>
<keyword evidence="1" id="KW-0472">Membrane</keyword>
<dbReference type="OrthoDB" id="202195at2759"/>
<gene>
    <name evidence="2" type="primary">KAFR0B01970</name>
    <name evidence="2" type="ORF">KAFR_0B01970</name>
</gene>
<dbReference type="Pfam" id="PF06522">
    <property type="entry name" value="B12D"/>
    <property type="match status" value="1"/>
</dbReference>
<keyword evidence="1" id="KW-0812">Transmembrane</keyword>
<proteinExistence type="predicted"/>
<dbReference type="AlphaFoldDB" id="H2AQ45"/>
<dbReference type="Proteomes" id="UP000005220">
    <property type="component" value="Chromosome 2"/>
</dbReference>
<organism evidence="2 3">
    <name type="scientific">Kazachstania africana (strain ATCC 22294 / BCRC 22015 / CBS 2517 / CECT 1963 / NBRC 1671 / NRRL Y-8276)</name>
    <name type="common">Yeast</name>
    <name type="synonym">Kluyveromyces africanus</name>
    <dbReference type="NCBI Taxonomy" id="1071382"/>
    <lineage>
        <taxon>Eukaryota</taxon>
        <taxon>Fungi</taxon>
        <taxon>Dikarya</taxon>
        <taxon>Ascomycota</taxon>
        <taxon>Saccharomycotina</taxon>
        <taxon>Saccharomycetes</taxon>
        <taxon>Saccharomycetales</taxon>
        <taxon>Saccharomycetaceae</taxon>
        <taxon>Kazachstania</taxon>
    </lineage>
</organism>
<protein>
    <submittedName>
        <fullName evidence="2">Uncharacterized protein</fullName>
    </submittedName>
</protein>
<accession>H2AQ45</accession>
<dbReference type="EMBL" id="HE650822">
    <property type="protein sequence ID" value="CCF56495.1"/>
    <property type="molecule type" value="Genomic_DNA"/>
</dbReference>
<evidence type="ECO:0000256" key="1">
    <source>
        <dbReference type="SAM" id="Phobius"/>
    </source>
</evidence>
<reference evidence="2 3" key="1">
    <citation type="journal article" date="2011" name="Proc. Natl. Acad. Sci. U.S.A.">
        <title>Evolutionary erosion of yeast sex chromosomes by mating-type switching accidents.</title>
        <authorList>
            <person name="Gordon J.L."/>
            <person name="Armisen D."/>
            <person name="Proux-Wera E."/>
            <person name="Oheigeartaigh S.S."/>
            <person name="Byrne K.P."/>
            <person name="Wolfe K.H."/>
        </authorList>
    </citation>
    <scope>NUCLEOTIDE SEQUENCE [LARGE SCALE GENOMIC DNA]</scope>
    <source>
        <strain evidence="3">ATCC 22294 / BCRC 22015 / CBS 2517 / CECT 1963 / NBRC 1671 / NRRL Y-8276</strain>
    </source>
</reference>
<dbReference type="GO" id="GO:0005743">
    <property type="term" value="C:mitochondrial inner membrane"/>
    <property type="evidence" value="ECO:0007669"/>
    <property type="project" value="EnsemblFungi"/>
</dbReference>
<evidence type="ECO:0000313" key="3">
    <source>
        <dbReference type="Proteomes" id="UP000005220"/>
    </source>
</evidence>
<dbReference type="KEGG" id="kaf:KAFR_0B01970"/>